<evidence type="ECO:0000259" key="2">
    <source>
        <dbReference type="Pfam" id="PF01636"/>
    </source>
</evidence>
<dbReference type="HOGENOM" id="CLU_026771_1_1_10"/>
<feature type="region of interest" description="Disordered" evidence="1">
    <location>
        <begin position="509"/>
        <end position="530"/>
    </location>
</feature>
<dbReference type="Pfam" id="PF13671">
    <property type="entry name" value="AAA_33"/>
    <property type="match status" value="1"/>
</dbReference>
<sequence>MQEDDTSTMVNLVQKLRQPSAYPHPVEKIEVVETHISLVFLTGTYAYKIKKAVNLGFLDFSSLENREHFCREELRLNRRLCKELYLDVLPVMIQGESVMIGGKGTIIDFVVKMLQFDRTKEVDTLLASNRITGDHIDRISRIVSAFHESAPAAGPDSAYGRAEILIKPIRDNFTEAERLKSQLQEKALLKRLKQWTESEYSRLMPLFAERKANGAVRECHGDMHTGNMVLWKKSVMIFDCIEFNPLLSTIDVMSEIAFLIMDLEHSGHPEYAWRFLNNYLSLTGDYEGLPLLRFYKTYRAMVRAKVTAIRHLQEENREEKEKTLAEHCSYISTALTCSSPAHPGLILTCGVSGSGKTSVAREIASRIPTIHIRSDIERKRLFGLKQFDRSGRDLGREMYSEKSSSRTYTRLFEIASTCLMNGYTVIVDATFLRREERERFMALSRNAQCPVIILNCTAPVKLLEERVTTRQQSGGDASEADRSVLMEQLRHLRSFSSEEQRVTITIDTSTSASTASGITETISRIQQGSP</sequence>
<feature type="domain" description="Aminoglycoside phosphotransferase" evidence="2">
    <location>
        <begin position="128"/>
        <end position="287"/>
    </location>
</feature>
<proteinExistence type="predicted"/>
<evidence type="ECO:0000313" key="3">
    <source>
        <dbReference type="EMBL" id="ACE04131.1"/>
    </source>
</evidence>
<dbReference type="SUPFAM" id="SSF56112">
    <property type="entry name" value="Protein kinase-like (PK-like)"/>
    <property type="match status" value="1"/>
</dbReference>
<protein>
    <recommendedName>
        <fullName evidence="2">Aminoglycoside phosphotransferase domain-containing protein</fullName>
    </recommendedName>
</protein>
<dbReference type="STRING" id="331678.Cphamn1_1197"/>
<organism evidence="3">
    <name type="scientific">Chlorobium phaeobacteroides (strain BS1)</name>
    <dbReference type="NCBI Taxonomy" id="331678"/>
    <lineage>
        <taxon>Bacteria</taxon>
        <taxon>Pseudomonadati</taxon>
        <taxon>Chlorobiota</taxon>
        <taxon>Chlorobiia</taxon>
        <taxon>Chlorobiales</taxon>
        <taxon>Chlorobiaceae</taxon>
        <taxon>Chlorobium/Pelodictyon group</taxon>
        <taxon>Chlorobium</taxon>
    </lineage>
</organism>
<dbReference type="InterPro" id="IPR052732">
    <property type="entry name" value="Cell-binding_unc_protein"/>
</dbReference>
<dbReference type="PANTHER" id="PTHR43883:SF1">
    <property type="entry name" value="GLUCONOKINASE"/>
    <property type="match status" value="1"/>
</dbReference>
<dbReference type="PANTHER" id="PTHR43883">
    <property type="entry name" value="SLR0207 PROTEIN"/>
    <property type="match status" value="1"/>
</dbReference>
<accession>B3EQV0</accession>
<dbReference type="InterPro" id="IPR002575">
    <property type="entry name" value="Aminoglycoside_PTrfase"/>
</dbReference>
<reference evidence="3" key="1">
    <citation type="submission" date="2008-06" db="EMBL/GenBank/DDBJ databases">
        <title>Complete sequence of Chlorobium phaeobacteroides BS1.</title>
        <authorList>
            <consortium name="US DOE Joint Genome Institute"/>
            <person name="Lucas S."/>
            <person name="Copeland A."/>
            <person name="Lapidus A."/>
            <person name="Glavina del Rio T."/>
            <person name="Dalin E."/>
            <person name="Tice H."/>
            <person name="Bruce D."/>
            <person name="Goodwin L."/>
            <person name="Pitluck S."/>
            <person name="Schmutz J."/>
            <person name="Larimer F."/>
            <person name="Land M."/>
            <person name="Hauser L."/>
            <person name="Kyrpides N."/>
            <person name="Ovchinnikova G."/>
            <person name="Li T."/>
            <person name="Liu Z."/>
            <person name="Zhao F."/>
            <person name="Overmann J."/>
            <person name="Bryant D.A."/>
            <person name="Richardson P."/>
        </authorList>
    </citation>
    <scope>NUCLEOTIDE SEQUENCE [LARGE SCALE GENOMIC DNA]</scope>
    <source>
        <strain evidence="3">BS1</strain>
    </source>
</reference>
<dbReference type="EMBL" id="CP001101">
    <property type="protein sequence ID" value="ACE04131.1"/>
    <property type="molecule type" value="Genomic_DNA"/>
</dbReference>
<name>B3EQV0_CHLPB</name>
<dbReference type="KEGG" id="cpb:Cphamn1_1197"/>
<dbReference type="eggNOG" id="COG2187">
    <property type="taxonomic scope" value="Bacteria"/>
</dbReference>
<gene>
    <name evidence="3" type="ordered locus">Cphamn1_1197</name>
</gene>
<evidence type="ECO:0000256" key="1">
    <source>
        <dbReference type="SAM" id="MobiDB-lite"/>
    </source>
</evidence>
<dbReference type="InterPro" id="IPR011009">
    <property type="entry name" value="Kinase-like_dom_sf"/>
</dbReference>
<dbReference type="Gene3D" id="3.40.50.300">
    <property type="entry name" value="P-loop containing nucleotide triphosphate hydrolases"/>
    <property type="match status" value="1"/>
</dbReference>
<feature type="compositionally biased region" description="Low complexity" evidence="1">
    <location>
        <begin position="509"/>
        <end position="523"/>
    </location>
</feature>
<dbReference type="AlphaFoldDB" id="B3EQV0"/>
<dbReference type="SUPFAM" id="SSF52540">
    <property type="entry name" value="P-loop containing nucleoside triphosphate hydrolases"/>
    <property type="match status" value="1"/>
</dbReference>
<dbReference type="Pfam" id="PF01636">
    <property type="entry name" value="APH"/>
    <property type="match status" value="1"/>
</dbReference>
<dbReference type="eggNOG" id="COG0645">
    <property type="taxonomic scope" value="Bacteria"/>
</dbReference>
<dbReference type="InterPro" id="IPR027417">
    <property type="entry name" value="P-loop_NTPase"/>
</dbReference>